<name>A0A7J5Y6U5_DISMA</name>
<dbReference type="InterPro" id="IPR035979">
    <property type="entry name" value="RBD_domain_sf"/>
</dbReference>
<dbReference type="Gene3D" id="1.25.40.10">
    <property type="entry name" value="Tetratricopeptide repeat domain"/>
    <property type="match status" value="1"/>
</dbReference>
<sequence length="604" mass="69441">MQGKKCPYQTRKGEKTVRTKTVHFIFNEKYHQTQSREHTSKTHSITMPKKKDIVRGAPVSRIRENSRLMHTHETMVDFINGRHPGDSILDVFASGLLGLDFLRTFEGELDDDIIYTDDDDDEDDDRFYTPTVSHRSLEPHPRIKQLSEEEADKHAKELIEDEERRKDKTERNKRKKLRKKQKKRLEKETAVKDNLPKIRKTILFMKIIQKQENLLNLMQHTMALWRLDMKTTVDLNINNSHAASTTKSVPEVLCNERPARERKTKETKLPEVQPPEEEKTKIVAQPEVQEKEEEKYEPNTERMQQYENALQDADLALSMEPNWIKGLFRKGKALCGLKRYYEASLIYKEVLNLESSSAEATQELKRAQTLHLMSSEALKTHGTLEEAVEALFGGEDGKLCPGDVGASREDLEPPVVQEEDDDDEGEWTVLQASRPRMQQVKESDAFGHSRSNSQSPTPHSRNAMKPDLMSVWVGSLAPTVTYSTLHELFSRAGTVYSIKMLLEQQCAFVNYAKKEDCDRAIQCINGLVVEGAPLSVRYPNRFTGLGAPRSAAFDPYTRPGLFKKECFFWRTSGCTRQDCTFKHLPENKNVDKDKFTSRLGNFNM</sequence>
<dbReference type="EMBL" id="JAAKFY010000015">
    <property type="protein sequence ID" value="KAF3845152.1"/>
    <property type="molecule type" value="Genomic_DNA"/>
</dbReference>
<dbReference type="Pfam" id="PF00076">
    <property type="entry name" value="RRM_1"/>
    <property type="match status" value="1"/>
</dbReference>
<dbReference type="OrthoDB" id="2017782at2759"/>
<dbReference type="SMART" id="SM00360">
    <property type="entry name" value="RRM"/>
    <property type="match status" value="1"/>
</dbReference>
<proteinExistence type="predicted"/>
<feature type="compositionally biased region" description="Acidic residues" evidence="2">
    <location>
        <begin position="417"/>
        <end position="426"/>
    </location>
</feature>
<evidence type="ECO:0000313" key="5">
    <source>
        <dbReference type="Proteomes" id="UP000518266"/>
    </source>
</evidence>
<feature type="compositionally biased region" description="Basic and acidic residues" evidence="2">
    <location>
        <begin position="135"/>
        <end position="170"/>
    </location>
</feature>
<protein>
    <recommendedName>
        <fullName evidence="3">RRM domain-containing protein</fullName>
    </recommendedName>
</protein>
<dbReference type="SUPFAM" id="SSF48452">
    <property type="entry name" value="TPR-like"/>
    <property type="match status" value="1"/>
</dbReference>
<evidence type="ECO:0000256" key="1">
    <source>
        <dbReference type="PROSITE-ProRule" id="PRU00176"/>
    </source>
</evidence>
<dbReference type="Proteomes" id="UP000518266">
    <property type="component" value="Unassembled WGS sequence"/>
</dbReference>
<feature type="region of interest" description="Disordered" evidence="2">
    <location>
        <begin position="402"/>
        <end position="463"/>
    </location>
</feature>
<reference evidence="4 5" key="1">
    <citation type="submission" date="2020-03" db="EMBL/GenBank/DDBJ databases">
        <title>Dissostichus mawsoni Genome sequencing and assembly.</title>
        <authorList>
            <person name="Park H."/>
        </authorList>
    </citation>
    <scope>NUCLEOTIDE SEQUENCE [LARGE SCALE GENOMIC DNA]</scope>
    <source>
        <strain evidence="4">DM0001</strain>
        <tissue evidence="4">Muscle</tissue>
    </source>
</reference>
<feature type="compositionally biased region" description="Polar residues" evidence="2">
    <location>
        <begin position="449"/>
        <end position="460"/>
    </location>
</feature>
<dbReference type="PANTHER" id="PTHR47678:SF1">
    <property type="entry name" value="TETRATRICOPEPTIDE REPEAT PROTEIN 31"/>
    <property type="match status" value="1"/>
</dbReference>
<dbReference type="CDD" id="cd00590">
    <property type="entry name" value="RRM_SF"/>
    <property type="match status" value="1"/>
</dbReference>
<dbReference type="PANTHER" id="PTHR47678">
    <property type="entry name" value="TETRATRICOPEPTIDE REPEAT PROTEIN 31"/>
    <property type="match status" value="1"/>
</dbReference>
<feature type="region of interest" description="Disordered" evidence="2">
    <location>
        <begin position="258"/>
        <end position="280"/>
    </location>
</feature>
<evidence type="ECO:0000259" key="3">
    <source>
        <dbReference type="PROSITE" id="PS50102"/>
    </source>
</evidence>
<comment type="caution">
    <text evidence="4">The sequence shown here is derived from an EMBL/GenBank/DDBJ whole genome shotgun (WGS) entry which is preliminary data.</text>
</comment>
<keyword evidence="1" id="KW-0694">RNA-binding</keyword>
<accession>A0A7J5Y6U5</accession>
<organism evidence="4 5">
    <name type="scientific">Dissostichus mawsoni</name>
    <name type="common">Antarctic cod</name>
    <dbReference type="NCBI Taxonomy" id="36200"/>
    <lineage>
        <taxon>Eukaryota</taxon>
        <taxon>Metazoa</taxon>
        <taxon>Chordata</taxon>
        <taxon>Craniata</taxon>
        <taxon>Vertebrata</taxon>
        <taxon>Euteleostomi</taxon>
        <taxon>Actinopterygii</taxon>
        <taxon>Neopterygii</taxon>
        <taxon>Teleostei</taxon>
        <taxon>Neoteleostei</taxon>
        <taxon>Acanthomorphata</taxon>
        <taxon>Eupercaria</taxon>
        <taxon>Perciformes</taxon>
        <taxon>Notothenioidei</taxon>
        <taxon>Nototheniidae</taxon>
        <taxon>Dissostichus</taxon>
    </lineage>
</organism>
<gene>
    <name evidence="4" type="ORF">F7725_008315</name>
</gene>
<evidence type="ECO:0000313" key="4">
    <source>
        <dbReference type="EMBL" id="KAF3845152.1"/>
    </source>
</evidence>
<dbReference type="AlphaFoldDB" id="A0A7J5Y6U5"/>
<dbReference type="SUPFAM" id="SSF54928">
    <property type="entry name" value="RNA-binding domain, RBD"/>
    <property type="match status" value="1"/>
</dbReference>
<dbReference type="GO" id="GO:0003723">
    <property type="term" value="F:RNA binding"/>
    <property type="evidence" value="ECO:0007669"/>
    <property type="project" value="UniProtKB-UniRule"/>
</dbReference>
<feature type="compositionally biased region" description="Basic residues" evidence="2">
    <location>
        <begin position="171"/>
        <end position="184"/>
    </location>
</feature>
<evidence type="ECO:0000256" key="2">
    <source>
        <dbReference type="SAM" id="MobiDB-lite"/>
    </source>
</evidence>
<dbReference type="InterPro" id="IPR011990">
    <property type="entry name" value="TPR-like_helical_dom_sf"/>
</dbReference>
<feature type="region of interest" description="Disordered" evidence="2">
    <location>
        <begin position="121"/>
        <end position="188"/>
    </location>
</feature>
<dbReference type="InterPro" id="IPR000504">
    <property type="entry name" value="RRM_dom"/>
</dbReference>
<dbReference type="PROSITE" id="PS50102">
    <property type="entry name" value="RRM"/>
    <property type="match status" value="1"/>
</dbReference>
<dbReference type="InterPro" id="IPR012677">
    <property type="entry name" value="Nucleotide-bd_a/b_plait_sf"/>
</dbReference>
<dbReference type="Gene3D" id="3.30.70.330">
    <property type="match status" value="1"/>
</dbReference>
<keyword evidence="5" id="KW-1185">Reference proteome</keyword>
<feature type="domain" description="RRM" evidence="3">
    <location>
        <begin position="469"/>
        <end position="541"/>
    </location>
</feature>
<feature type="compositionally biased region" description="Basic and acidic residues" evidence="2">
    <location>
        <begin position="258"/>
        <end position="269"/>
    </location>
</feature>